<evidence type="ECO:0000259" key="3">
    <source>
        <dbReference type="PROSITE" id="PS50977"/>
    </source>
</evidence>
<comment type="caution">
    <text evidence="4">The sequence shown here is derived from an EMBL/GenBank/DDBJ whole genome shotgun (WGS) entry which is preliminary data.</text>
</comment>
<dbReference type="InterPro" id="IPR009057">
    <property type="entry name" value="Homeodomain-like_sf"/>
</dbReference>
<protein>
    <submittedName>
        <fullName evidence="4">TetR/AcrR family transcriptional regulator</fullName>
    </submittedName>
</protein>
<dbReference type="InterPro" id="IPR050624">
    <property type="entry name" value="HTH-type_Tx_Regulator"/>
</dbReference>
<dbReference type="EMBL" id="JBHUEH010000016">
    <property type="protein sequence ID" value="MFD1886637.1"/>
    <property type="molecule type" value="Genomic_DNA"/>
</dbReference>
<keyword evidence="5" id="KW-1185">Reference proteome</keyword>
<evidence type="ECO:0000313" key="4">
    <source>
        <dbReference type="EMBL" id="MFD1886637.1"/>
    </source>
</evidence>
<dbReference type="Pfam" id="PF00440">
    <property type="entry name" value="TetR_N"/>
    <property type="match status" value="1"/>
</dbReference>
<dbReference type="SUPFAM" id="SSF46689">
    <property type="entry name" value="Homeodomain-like"/>
    <property type="match status" value="1"/>
</dbReference>
<dbReference type="PANTHER" id="PTHR43479:SF7">
    <property type="entry name" value="TETR-FAMILY TRANSCRIPTIONAL REGULATOR"/>
    <property type="match status" value="1"/>
</dbReference>
<evidence type="ECO:0000256" key="2">
    <source>
        <dbReference type="PROSITE-ProRule" id="PRU00335"/>
    </source>
</evidence>
<dbReference type="Proteomes" id="UP001597233">
    <property type="component" value="Unassembled WGS sequence"/>
</dbReference>
<keyword evidence="1 2" id="KW-0238">DNA-binding</keyword>
<dbReference type="Gene3D" id="1.10.357.10">
    <property type="entry name" value="Tetracycline Repressor, domain 2"/>
    <property type="match status" value="1"/>
</dbReference>
<sequence length="202" mass="23420">MSISVKPNPQDPRVIRTRQLIHQAFVELLQTKEFQEITVSDLTRHATINRVTFYTHYTDKYELLDHMISTQLIQLLYKGIDPQQALTSEALTTLICALCQFHEYSGTECPKNIDSLRSLVETNMKLQLQQYMLEQLTIDLPEHDHAQLVTLSTMISWSLYGATLQWSNEKKDTRDTPLQLAERMTPLLRSWIDMKLTSVVPV</sequence>
<feature type="domain" description="HTH tetR-type" evidence="3">
    <location>
        <begin position="15"/>
        <end position="75"/>
    </location>
</feature>
<evidence type="ECO:0000313" key="5">
    <source>
        <dbReference type="Proteomes" id="UP001597233"/>
    </source>
</evidence>
<proteinExistence type="predicted"/>
<evidence type="ECO:0000256" key="1">
    <source>
        <dbReference type="ARBA" id="ARBA00023125"/>
    </source>
</evidence>
<feature type="DNA-binding region" description="H-T-H motif" evidence="2">
    <location>
        <begin position="38"/>
        <end position="57"/>
    </location>
</feature>
<dbReference type="InterPro" id="IPR001647">
    <property type="entry name" value="HTH_TetR"/>
</dbReference>
<dbReference type="PANTHER" id="PTHR43479">
    <property type="entry name" value="ACREF/ENVCD OPERON REPRESSOR-RELATED"/>
    <property type="match status" value="1"/>
</dbReference>
<dbReference type="RefSeq" id="WP_347325368.1">
    <property type="nucleotide sequence ID" value="NZ_JBCGUH010000006.1"/>
</dbReference>
<organism evidence="4 5">
    <name type="scientific">Paenibacillus wenxiniae</name>
    <dbReference type="NCBI Taxonomy" id="1636843"/>
    <lineage>
        <taxon>Bacteria</taxon>
        <taxon>Bacillati</taxon>
        <taxon>Bacillota</taxon>
        <taxon>Bacilli</taxon>
        <taxon>Bacillales</taxon>
        <taxon>Paenibacillaceae</taxon>
        <taxon>Paenibacillus</taxon>
    </lineage>
</organism>
<accession>A0ABW4RKH3</accession>
<reference evidence="5" key="1">
    <citation type="journal article" date="2019" name="Int. J. Syst. Evol. Microbiol.">
        <title>The Global Catalogue of Microorganisms (GCM) 10K type strain sequencing project: providing services to taxonomists for standard genome sequencing and annotation.</title>
        <authorList>
            <consortium name="The Broad Institute Genomics Platform"/>
            <consortium name="The Broad Institute Genome Sequencing Center for Infectious Disease"/>
            <person name="Wu L."/>
            <person name="Ma J."/>
        </authorList>
    </citation>
    <scope>NUCLEOTIDE SEQUENCE [LARGE SCALE GENOMIC DNA]</scope>
    <source>
        <strain evidence="5">CCUG 54950</strain>
    </source>
</reference>
<gene>
    <name evidence="4" type="ORF">ACFSC9_13995</name>
</gene>
<dbReference type="PROSITE" id="PS50977">
    <property type="entry name" value="HTH_TETR_2"/>
    <property type="match status" value="1"/>
</dbReference>
<name>A0ABW4RKH3_9BACL</name>